<dbReference type="GO" id="GO:0036064">
    <property type="term" value="C:ciliary basal body"/>
    <property type="evidence" value="ECO:0007669"/>
    <property type="project" value="TreeGrafter"/>
</dbReference>
<organism evidence="5 6">
    <name type="scientific">Ceutorhynchus assimilis</name>
    <name type="common">cabbage seed weevil</name>
    <dbReference type="NCBI Taxonomy" id="467358"/>
    <lineage>
        <taxon>Eukaryota</taxon>
        <taxon>Metazoa</taxon>
        <taxon>Ecdysozoa</taxon>
        <taxon>Arthropoda</taxon>
        <taxon>Hexapoda</taxon>
        <taxon>Insecta</taxon>
        <taxon>Pterygota</taxon>
        <taxon>Neoptera</taxon>
        <taxon>Endopterygota</taxon>
        <taxon>Coleoptera</taxon>
        <taxon>Polyphaga</taxon>
        <taxon>Cucujiformia</taxon>
        <taxon>Curculionidae</taxon>
        <taxon>Ceutorhynchinae</taxon>
        <taxon>Ceutorhynchus</taxon>
    </lineage>
</organism>
<keyword evidence="2 4" id="KW-0175">Coiled coil</keyword>
<feature type="coiled-coil region" evidence="4">
    <location>
        <begin position="73"/>
        <end position="115"/>
    </location>
</feature>
<evidence type="ECO:0000256" key="1">
    <source>
        <dbReference type="ARBA" id="ARBA00004138"/>
    </source>
</evidence>
<keyword evidence="6" id="KW-1185">Reference proteome</keyword>
<dbReference type="GO" id="GO:0061512">
    <property type="term" value="P:protein localization to cilium"/>
    <property type="evidence" value="ECO:0007669"/>
    <property type="project" value="TreeGrafter"/>
</dbReference>
<gene>
    <name evidence="5" type="ORF">CEUTPL_LOCUS1579</name>
</gene>
<proteinExistence type="predicted"/>
<dbReference type="PANTHER" id="PTHR31978:SF1">
    <property type="entry name" value="INTRAFLAGELLAR TRANSPORT PROTEIN 20 HOMOLOG"/>
    <property type="match status" value="1"/>
</dbReference>
<dbReference type="OrthoDB" id="10254896at2759"/>
<evidence type="ECO:0000313" key="6">
    <source>
        <dbReference type="Proteomes" id="UP001152799"/>
    </source>
</evidence>
<reference evidence="5" key="1">
    <citation type="submission" date="2022-01" db="EMBL/GenBank/DDBJ databases">
        <authorList>
            <person name="King R."/>
        </authorList>
    </citation>
    <scope>NUCLEOTIDE SEQUENCE</scope>
</reference>
<dbReference type="GO" id="GO:0060271">
    <property type="term" value="P:cilium assembly"/>
    <property type="evidence" value="ECO:0007669"/>
    <property type="project" value="TreeGrafter"/>
</dbReference>
<comment type="subcellular location">
    <subcellularLocation>
        <location evidence="1">Cell projection</location>
        <location evidence="1">Cilium</location>
    </subcellularLocation>
</comment>
<evidence type="ECO:0000256" key="2">
    <source>
        <dbReference type="ARBA" id="ARBA00023054"/>
    </source>
</evidence>
<accession>A0A9N9MBG0</accession>
<dbReference type="GO" id="GO:0097546">
    <property type="term" value="C:ciliary base"/>
    <property type="evidence" value="ECO:0007669"/>
    <property type="project" value="TreeGrafter"/>
</dbReference>
<evidence type="ECO:0000256" key="3">
    <source>
        <dbReference type="ARBA" id="ARBA00023273"/>
    </source>
</evidence>
<keyword evidence="3" id="KW-0966">Cell projection</keyword>
<dbReference type="InterPro" id="IPR028172">
    <property type="entry name" value="FT20"/>
</dbReference>
<dbReference type="AlphaFoldDB" id="A0A9N9MBG0"/>
<evidence type="ECO:0000313" key="5">
    <source>
        <dbReference type="EMBL" id="CAG9760860.1"/>
    </source>
</evidence>
<dbReference type="GO" id="GO:0030990">
    <property type="term" value="C:intraciliary transport particle"/>
    <property type="evidence" value="ECO:0007669"/>
    <property type="project" value="TreeGrafter"/>
</dbReference>
<protein>
    <recommendedName>
        <fullName evidence="7">Intraflagellar transport protein 20 homolog</fullName>
    </recommendedName>
</protein>
<dbReference type="PANTHER" id="PTHR31978">
    <property type="entry name" value="INTRAFLAGELLAR TRANSPORT PROTEIN 20 HOMOLOG"/>
    <property type="match status" value="1"/>
</dbReference>
<dbReference type="GO" id="GO:0097730">
    <property type="term" value="C:non-motile cilium"/>
    <property type="evidence" value="ECO:0007669"/>
    <property type="project" value="TreeGrafter"/>
</dbReference>
<sequence>MSELSQYGVFFDEIDKMCILEPTNYKQTTNLKEESFIYVEKIDEFQKIADKFISTVQNLGEKIEVQKIKAIGARNLLQLMEKQKENNQQQMRAIVKEVSMEVERLRVQLHSLQKTEAQQTDFLSQMKHN</sequence>
<dbReference type="GO" id="GO:0005737">
    <property type="term" value="C:cytoplasm"/>
    <property type="evidence" value="ECO:0007669"/>
    <property type="project" value="TreeGrafter"/>
</dbReference>
<dbReference type="Pfam" id="PF14931">
    <property type="entry name" value="IFT20"/>
    <property type="match status" value="1"/>
</dbReference>
<name>A0A9N9MBG0_9CUCU</name>
<evidence type="ECO:0008006" key="7">
    <source>
        <dbReference type="Google" id="ProtNLM"/>
    </source>
</evidence>
<evidence type="ECO:0000256" key="4">
    <source>
        <dbReference type="SAM" id="Coils"/>
    </source>
</evidence>
<dbReference type="Proteomes" id="UP001152799">
    <property type="component" value="Chromosome 1"/>
</dbReference>
<dbReference type="EMBL" id="OU892277">
    <property type="protein sequence ID" value="CAG9760860.1"/>
    <property type="molecule type" value="Genomic_DNA"/>
</dbReference>
<dbReference type="GO" id="GO:0005813">
    <property type="term" value="C:centrosome"/>
    <property type="evidence" value="ECO:0007669"/>
    <property type="project" value="TreeGrafter"/>
</dbReference>